<dbReference type="GeneID" id="67144785"/>
<dbReference type="EMBL" id="MT364879">
    <property type="protein sequence ID" value="QQP21454.1"/>
    <property type="molecule type" value="Genomic_DNA"/>
</dbReference>
<feature type="transmembrane region" description="Helical" evidence="2">
    <location>
        <begin position="62"/>
        <end position="85"/>
    </location>
</feature>
<feature type="transmembrane region" description="Helical" evidence="2">
    <location>
        <begin position="126"/>
        <end position="145"/>
    </location>
</feature>
<gene>
    <name evidence="3" type="primary">orf226</name>
</gene>
<accession>A0A884P6I3</accession>
<keyword evidence="3" id="KW-0496">Mitochondrion</keyword>
<dbReference type="AlphaFoldDB" id="A0A884P6I3"/>
<keyword evidence="2" id="KW-1133">Transmembrane helix</keyword>
<evidence type="ECO:0000256" key="1">
    <source>
        <dbReference type="SAM" id="MobiDB-lite"/>
    </source>
</evidence>
<name>A0A884P6I3_CYCAE</name>
<feature type="compositionally biased region" description="Gly residues" evidence="1">
    <location>
        <begin position="216"/>
        <end position="226"/>
    </location>
</feature>
<organism evidence="3">
    <name type="scientific">Cyclocybe aegerita</name>
    <name type="common">Black poplar mushroom</name>
    <name type="synonym">Agrocybe aegerita</name>
    <dbReference type="NCBI Taxonomy" id="1973307"/>
    <lineage>
        <taxon>Eukaryota</taxon>
        <taxon>Fungi</taxon>
        <taxon>Dikarya</taxon>
        <taxon>Basidiomycota</taxon>
        <taxon>Agaricomycotina</taxon>
        <taxon>Agaricomycetes</taxon>
        <taxon>Agaricomycetidae</taxon>
        <taxon>Agaricales</taxon>
        <taxon>Agaricineae</taxon>
        <taxon>Bolbitiaceae</taxon>
        <taxon>Cyclocybe</taxon>
    </lineage>
</organism>
<feature type="region of interest" description="Disordered" evidence="1">
    <location>
        <begin position="206"/>
        <end position="226"/>
    </location>
</feature>
<sequence length="226" mass="25883">MALLIIKFVCRSSKFAFIYNKIESKIINSVIFKYVTNNRVLQIIYKFLRLIINNKYYILFKYYIKLISYFYLFSNLIFIVIFILICDINDINIILEEFNNLIYYSFINNFIIYCDEKVDTFKIHDLFLITGLSVALLSLGIFAIYKCTNYCCPTPEIPEDIELSDLPPSSSQFLPVPPSSSQFLPVPPSSSQFLPVPPSSSQFLPVPPSSSQFLPEGGGLIINGPE</sequence>
<protein>
    <submittedName>
        <fullName evidence="3">Uncharacterized protein</fullName>
    </submittedName>
</protein>
<evidence type="ECO:0000256" key="2">
    <source>
        <dbReference type="SAM" id="Phobius"/>
    </source>
</evidence>
<keyword evidence="2" id="KW-0472">Membrane</keyword>
<dbReference type="RefSeq" id="YP_010146945.1">
    <property type="nucleotide sequence ID" value="NC_057071.1"/>
</dbReference>
<geneLocation type="mitochondrion" evidence="3"/>
<keyword evidence="2" id="KW-0812">Transmembrane</keyword>
<evidence type="ECO:0000313" key="3">
    <source>
        <dbReference type="EMBL" id="QQP21454.1"/>
    </source>
</evidence>
<proteinExistence type="predicted"/>
<reference evidence="3" key="1">
    <citation type="journal article" date="2020" name="Comput. Struct. Biotechnol. J.">
        <title>Large inverted repeats identified by intra-specific comparison of mitochondrial genomes provide insights into the evolution of Agrocybe aegerita.</title>
        <authorList>
            <person name="Liu X."/>
            <person name="Wu X."/>
            <person name="Tan H."/>
            <person name="Xie B."/>
            <person name="Deng Y."/>
        </authorList>
    </citation>
    <scope>NUCLEOTIDE SEQUENCE</scope>
    <source>
        <strain evidence="3">Ag0067</strain>
    </source>
</reference>